<dbReference type="EMBL" id="KB468168">
    <property type="protein sequence ID" value="PCH44893.1"/>
    <property type="molecule type" value="Genomic_DNA"/>
</dbReference>
<dbReference type="Pfam" id="PF18759">
    <property type="entry name" value="Plavaka"/>
    <property type="match status" value="1"/>
</dbReference>
<keyword evidence="3" id="KW-1185">Reference proteome</keyword>
<protein>
    <recommendedName>
        <fullName evidence="4">C2H2-type domain-containing protein</fullName>
    </recommendedName>
</protein>
<feature type="compositionally biased region" description="Basic and acidic residues" evidence="1">
    <location>
        <begin position="104"/>
        <end position="116"/>
    </location>
</feature>
<dbReference type="Proteomes" id="UP000218811">
    <property type="component" value="Unassembled WGS sequence"/>
</dbReference>
<gene>
    <name evidence="2" type="ORF">WOLCODRAFT_91051</name>
</gene>
<evidence type="ECO:0000313" key="3">
    <source>
        <dbReference type="Proteomes" id="UP000218811"/>
    </source>
</evidence>
<evidence type="ECO:0008006" key="4">
    <source>
        <dbReference type="Google" id="ProtNLM"/>
    </source>
</evidence>
<dbReference type="OrthoDB" id="2418900at2759"/>
<reference evidence="2 3" key="1">
    <citation type="journal article" date="2012" name="Science">
        <title>The Paleozoic origin of enzymatic lignin decomposition reconstructed from 31 fungal genomes.</title>
        <authorList>
            <person name="Floudas D."/>
            <person name="Binder M."/>
            <person name="Riley R."/>
            <person name="Barry K."/>
            <person name="Blanchette R.A."/>
            <person name="Henrissat B."/>
            <person name="Martinez A.T."/>
            <person name="Otillar R."/>
            <person name="Spatafora J.W."/>
            <person name="Yadav J.S."/>
            <person name="Aerts A."/>
            <person name="Benoit I."/>
            <person name="Boyd A."/>
            <person name="Carlson A."/>
            <person name="Copeland A."/>
            <person name="Coutinho P.M."/>
            <person name="de Vries R.P."/>
            <person name="Ferreira P."/>
            <person name="Findley K."/>
            <person name="Foster B."/>
            <person name="Gaskell J."/>
            <person name="Glotzer D."/>
            <person name="Gorecki P."/>
            <person name="Heitman J."/>
            <person name="Hesse C."/>
            <person name="Hori C."/>
            <person name="Igarashi K."/>
            <person name="Jurgens J.A."/>
            <person name="Kallen N."/>
            <person name="Kersten P."/>
            <person name="Kohler A."/>
            <person name="Kuees U."/>
            <person name="Kumar T.K.A."/>
            <person name="Kuo A."/>
            <person name="LaButti K."/>
            <person name="Larrondo L.F."/>
            <person name="Lindquist E."/>
            <person name="Ling A."/>
            <person name="Lombard V."/>
            <person name="Lucas S."/>
            <person name="Lundell T."/>
            <person name="Martin R."/>
            <person name="McLaughlin D.J."/>
            <person name="Morgenstern I."/>
            <person name="Morin E."/>
            <person name="Murat C."/>
            <person name="Nagy L.G."/>
            <person name="Nolan M."/>
            <person name="Ohm R.A."/>
            <person name="Patyshakuliyeva A."/>
            <person name="Rokas A."/>
            <person name="Ruiz-Duenas F.J."/>
            <person name="Sabat G."/>
            <person name="Salamov A."/>
            <person name="Samejima M."/>
            <person name="Schmutz J."/>
            <person name="Slot J.C."/>
            <person name="St John F."/>
            <person name="Stenlid J."/>
            <person name="Sun H."/>
            <person name="Sun S."/>
            <person name="Syed K."/>
            <person name="Tsang A."/>
            <person name="Wiebenga A."/>
            <person name="Young D."/>
            <person name="Pisabarro A."/>
            <person name="Eastwood D.C."/>
            <person name="Martin F."/>
            <person name="Cullen D."/>
            <person name="Grigoriev I.V."/>
            <person name="Hibbett D.S."/>
        </authorList>
    </citation>
    <scope>NUCLEOTIDE SEQUENCE [LARGE SCALE GENOMIC DNA]</scope>
    <source>
        <strain evidence="2 3">MD-104</strain>
    </source>
</reference>
<feature type="region of interest" description="Disordered" evidence="1">
    <location>
        <begin position="88"/>
        <end position="122"/>
    </location>
</feature>
<evidence type="ECO:0000256" key="1">
    <source>
        <dbReference type="SAM" id="MobiDB-lite"/>
    </source>
</evidence>
<dbReference type="InterPro" id="IPR041078">
    <property type="entry name" value="Plavaka"/>
</dbReference>
<dbReference type="OMA" id="VKWCTAL"/>
<accession>A0A2H3JY27</accession>
<dbReference type="AlphaFoldDB" id="A0A2H3JY27"/>
<evidence type="ECO:0000313" key="2">
    <source>
        <dbReference type="EMBL" id="PCH44893.1"/>
    </source>
</evidence>
<sequence>MSQYRCNFCGKQMPTISGVWRHIAKQQECRLKWEHTIARTAGSISAFDAPDNEELYSESNERLTSHMTTDFTIQDGMANNIEADFRDFVPGSRPLSPVPAADQGDERQQKRARVDDVENEEESIPLQGRYIEHFPGNVADVLRHENTTFEMLHSQTLSCSDPNQFAPFADEEEWGLAEWLAHNLGQTQTDEYLNLPFTKNRSKLSFHNNQSFLQKIDELPRGAEWTCELVTIHGDIKNEEGELQMEQVELWKRDPVECIKELIGNPLFHDWMSYHPECAYGDQAGLQCIFEEMWTGDWWWKMQEKLPSGAVVAPIILASDKTKLSQFRGDKCAWPIYLTIGNIAKEKRRQSSSRAMVLIGYLPVTKLNCFTEKTRALAGYRLFHHCMRQILAPLISAGTDGVEMVCADSSVRRIFPILAAYVADFPEQCLVACCKESRCPRCTVQHDARGDYVQSLLRDPEQILQQQKHGYTPLAFRNEGLCAVYNPFWHDLPHCDIYSSFGPDLLHQLHKGVFKDHLVKWCTSIIGEDELDSRFKAKGISFVTQWTGSEHKEMQRIFVAVLVGAVSADVLTVARTLLDFIYYAQFRQHTSASLQCLENCLATFHRHKDIFLDLEVRSDFNIPKLHSLLHYVDAIRLFGTADGFNTELPEHLHIDYAKEAYRASNKRDYTEQMTIWLRRQEATYLRSSYITWLASLGSDAKNQGSESSEDEESDTNEVATGVIAQAIHESIAESHQLAKVCPHPQTPVEQLETIYGAVDFIPALTAFLRSRYPHQLIIPGHQDRFQVYNQVIVHLPPDRRVSEHTTCLRIRATPSIAQSPGGHKPGAPAHQDTALVRVAASKIPTGGFNNGAKCMQGMYLCYSDVLQALTCYCSTGLHVAQVRALFKLPQQFSTSQEPLAYVEWFTEFHPHPEPHIRMHVLKRSTRQRQRFAEIIPVGDLVCPCHLIPKCGTTELNGIVSGAMDVLYCYRWI</sequence>
<organism evidence="2 3">
    <name type="scientific">Wolfiporia cocos (strain MD-104)</name>
    <name type="common">Brown rot fungus</name>
    <dbReference type="NCBI Taxonomy" id="742152"/>
    <lineage>
        <taxon>Eukaryota</taxon>
        <taxon>Fungi</taxon>
        <taxon>Dikarya</taxon>
        <taxon>Basidiomycota</taxon>
        <taxon>Agaricomycotina</taxon>
        <taxon>Agaricomycetes</taxon>
        <taxon>Polyporales</taxon>
        <taxon>Phaeolaceae</taxon>
        <taxon>Wolfiporia</taxon>
    </lineage>
</organism>
<name>A0A2H3JY27_WOLCO</name>
<proteinExistence type="predicted"/>